<reference evidence="8 9" key="2">
    <citation type="journal article" date="2015" name="MBio">
        <title>Genome-Resolved Metagenomic Analysis Reveals Roles for Candidate Phyla and Other Microbial Community Members in Biogeochemical Transformations in Oil Reservoirs.</title>
        <authorList>
            <person name="Hu P."/>
            <person name="Tom L."/>
            <person name="Singh A."/>
            <person name="Thomas B.C."/>
            <person name="Baker B.J."/>
            <person name="Piceno Y.M."/>
            <person name="Andersen G.L."/>
            <person name="Banfield J.F."/>
        </authorList>
    </citation>
    <scope>NUCLEOTIDE SEQUENCE [LARGE SCALE GENOMIC DNA]</scope>
</reference>
<comment type="similarity">
    <text evidence="5">Belongs to the HepT RNase toxin family.</text>
</comment>
<dbReference type="Pfam" id="PF01934">
    <property type="entry name" value="HepT-like"/>
    <property type="match status" value="1"/>
</dbReference>
<evidence type="ECO:0000256" key="4">
    <source>
        <dbReference type="ARBA" id="ARBA00022801"/>
    </source>
</evidence>
<dbReference type="NCBIfam" id="NF047751">
    <property type="entry name" value="HepT_toxin"/>
    <property type="match status" value="1"/>
</dbReference>
<dbReference type="EMBL" id="LGHE01000004">
    <property type="protein sequence ID" value="KUL05641.1"/>
    <property type="molecule type" value="Genomic_DNA"/>
</dbReference>
<dbReference type="Proteomes" id="UP000054598">
    <property type="component" value="Unassembled WGS sequence"/>
</dbReference>
<dbReference type="Proteomes" id="UP000054323">
    <property type="component" value="Unassembled WGS sequence"/>
</dbReference>
<sequence>MVSYDDEKVTALSSELTQACGRLKDLGRMQKEIVIKDPHLVASAKYHLIVGIEAAIDLANHLIAKNRWRAPEDYADTFRIMEEQGLVDAEFSVRLQRMARFRNRLIHIYWDINDETIYSLLQEDVCDIEEFLSTYLRFLRTE</sequence>
<comment type="caution">
    <text evidence="6">The sequence shown here is derived from an EMBL/GenBank/DDBJ whole genome shotgun (WGS) entry which is preliminary data.</text>
</comment>
<evidence type="ECO:0000256" key="5">
    <source>
        <dbReference type="ARBA" id="ARBA00024207"/>
    </source>
</evidence>
<dbReference type="PANTHER" id="PTHR33397">
    <property type="entry name" value="UPF0331 PROTEIN YUTE"/>
    <property type="match status" value="1"/>
</dbReference>
<evidence type="ECO:0000256" key="3">
    <source>
        <dbReference type="ARBA" id="ARBA00022722"/>
    </source>
</evidence>
<dbReference type="Gene3D" id="1.20.120.580">
    <property type="entry name" value="bsu32300-like"/>
    <property type="match status" value="1"/>
</dbReference>
<gene>
    <name evidence="6" type="ORF">XD82_1711</name>
    <name evidence="7" type="ORF">XE10_0085</name>
</gene>
<keyword evidence="3" id="KW-0540">Nuclease</keyword>
<dbReference type="PANTHER" id="PTHR33397:SF5">
    <property type="entry name" value="RNASE YUTE-RELATED"/>
    <property type="match status" value="1"/>
</dbReference>
<dbReference type="AlphaFoldDB" id="A0A101GKH3"/>
<evidence type="ECO:0008006" key="10">
    <source>
        <dbReference type="Google" id="ProtNLM"/>
    </source>
</evidence>
<dbReference type="GO" id="GO:0110001">
    <property type="term" value="C:toxin-antitoxin complex"/>
    <property type="evidence" value="ECO:0007669"/>
    <property type="project" value="InterPro"/>
</dbReference>
<dbReference type="EMBL" id="LGGD01000261">
    <property type="protein sequence ID" value="KUK60062.1"/>
    <property type="molecule type" value="Genomic_DNA"/>
</dbReference>
<name>A0A101GKH3_9EURY</name>
<keyword evidence="1" id="KW-0597">Phosphoprotein</keyword>
<evidence type="ECO:0000313" key="9">
    <source>
        <dbReference type="Proteomes" id="UP000054598"/>
    </source>
</evidence>
<dbReference type="PATRIC" id="fig|2198.4.peg.195"/>
<keyword evidence="4" id="KW-0378">Hydrolase</keyword>
<evidence type="ECO:0000313" key="8">
    <source>
        <dbReference type="Proteomes" id="UP000054323"/>
    </source>
</evidence>
<reference evidence="6" key="1">
    <citation type="journal article" date="2015" name="MBio">
        <title>Genome-resolved metagenomic analysis reveals roles for candidate phyla and other microbial community members in biogeochemical transformations in oil reservoirs.</title>
        <authorList>
            <person name="Hu P."/>
            <person name="Tom L."/>
            <person name="Singh A."/>
            <person name="Thomas B.C."/>
            <person name="Baker B.J."/>
            <person name="Piceno Y.M."/>
            <person name="Andersen G.L."/>
            <person name="Banfield J.F."/>
        </authorList>
    </citation>
    <scope>NUCLEOTIDE SEQUENCE [LARGE SCALE GENOMIC DNA]</scope>
    <source>
        <strain evidence="6">62_101</strain>
        <strain evidence="7">63_41</strain>
    </source>
</reference>
<protein>
    <recommendedName>
        <fullName evidence="10">DUF86 domain-containing protein</fullName>
    </recommendedName>
</protein>
<evidence type="ECO:0000256" key="2">
    <source>
        <dbReference type="ARBA" id="ARBA00022649"/>
    </source>
</evidence>
<evidence type="ECO:0000256" key="1">
    <source>
        <dbReference type="ARBA" id="ARBA00022553"/>
    </source>
</evidence>
<proteinExistence type="inferred from homology"/>
<dbReference type="InterPro" id="IPR037038">
    <property type="entry name" value="HepT-like_sf"/>
</dbReference>
<dbReference type="GO" id="GO:0004540">
    <property type="term" value="F:RNA nuclease activity"/>
    <property type="evidence" value="ECO:0007669"/>
    <property type="project" value="InterPro"/>
</dbReference>
<dbReference type="InterPro" id="IPR008201">
    <property type="entry name" value="HepT-like"/>
</dbReference>
<keyword evidence="2" id="KW-1277">Toxin-antitoxin system</keyword>
<organism evidence="6 8">
    <name type="scientific">Methanoculleus marisnigri</name>
    <dbReference type="NCBI Taxonomy" id="2198"/>
    <lineage>
        <taxon>Archaea</taxon>
        <taxon>Methanobacteriati</taxon>
        <taxon>Methanobacteriota</taxon>
        <taxon>Stenosarchaea group</taxon>
        <taxon>Methanomicrobia</taxon>
        <taxon>Methanomicrobiales</taxon>
        <taxon>Methanomicrobiaceae</taxon>
        <taxon>Methanoculleus</taxon>
    </lineage>
</organism>
<evidence type="ECO:0000313" key="6">
    <source>
        <dbReference type="EMBL" id="KUK60062.1"/>
    </source>
</evidence>
<dbReference type="GO" id="GO:0016787">
    <property type="term" value="F:hydrolase activity"/>
    <property type="evidence" value="ECO:0007669"/>
    <property type="project" value="UniProtKB-KW"/>
</dbReference>
<evidence type="ECO:0000313" key="7">
    <source>
        <dbReference type="EMBL" id="KUL05641.1"/>
    </source>
</evidence>
<dbReference type="InterPro" id="IPR052379">
    <property type="entry name" value="Type_VII_TA_RNase"/>
</dbReference>
<accession>A0A101GKH3</accession>